<evidence type="ECO:0000313" key="4">
    <source>
        <dbReference type="RefSeq" id="XP_026681054.1"/>
    </source>
</evidence>
<dbReference type="KEGG" id="dci:113468395"/>
<dbReference type="GeneID" id="113468395"/>
<organism evidence="3 4">
    <name type="scientific">Diaphorina citri</name>
    <name type="common">Asian citrus psyllid</name>
    <dbReference type="NCBI Taxonomy" id="121845"/>
    <lineage>
        <taxon>Eukaryota</taxon>
        <taxon>Metazoa</taxon>
        <taxon>Ecdysozoa</taxon>
        <taxon>Arthropoda</taxon>
        <taxon>Hexapoda</taxon>
        <taxon>Insecta</taxon>
        <taxon>Pterygota</taxon>
        <taxon>Neoptera</taxon>
        <taxon>Paraneoptera</taxon>
        <taxon>Hemiptera</taxon>
        <taxon>Sternorrhyncha</taxon>
        <taxon>Psylloidea</taxon>
        <taxon>Psyllidae</taxon>
        <taxon>Diaphorininae</taxon>
        <taxon>Diaphorina</taxon>
    </lineage>
</organism>
<evidence type="ECO:0000256" key="2">
    <source>
        <dbReference type="SAM" id="SignalP"/>
    </source>
</evidence>
<feature type="compositionally biased region" description="Polar residues" evidence="1">
    <location>
        <begin position="292"/>
        <end position="303"/>
    </location>
</feature>
<evidence type="ECO:0000313" key="3">
    <source>
        <dbReference type="Proteomes" id="UP000079169"/>
    </source>
</evidence>
<feature type="signal peptide" evidence="2">
    <location>
        <begin position="1"/>
        <end position="17"/>
    </location>
</feature>
<feature type="compositionally biased region" description="Polar residues" evidence="1">
    <location>
        <begin position="263"/>
        <end position="280"/>
    </location>
</feature>
<dbReference type="AlphaFoldDB" id="A0A3Q0IXW3"/>
<dbReference type="PaxDb" id="121845-A0A3Q0IXW3"/>
<feature type="region of interest" description="Disordered" evidence="1">
    <location>
        <begin position="162"/>
        <end position="306"/>
    </location>
</feature>
<dbReference type="Proteomes" id="UP000079169">
    <property type="component" value="Unplaced"/>
</dbReference>
<keyword evidence="3" id="KW-1185">Reference proteome</keyword>
<proteinExistence type="predicted"/>
<feature type="chain" id="PRO_5018257202" evidence="2">
    <location>
        <begin position="18"/>
        <end position="426"/>
    </location>
</feature>
<feature type="region of interest" description="Disordered" evidence="1">
    <location>
        <begin position="28"/>
        <end position="65"/>
    </location>
</feature>
<feature type="compositionally biased region" description="Polar residues" evidence="1">
    <location>
        <begin position="55"/>
        <end position="65"/>
    </location>
</feature>
<accession>A0A3Q0IXW3</accession>
<evidence type="ECO:0000256" key="1">
    <source>
        <dbReference type="SAM" id="MobiDB-lite"/>
    </source>
</evidence>
<name>A0A3Q0IXW3_DIACI</name>
<gene>
    <name evidence="4" type="primary">LOC113468395</name>
</gene>
<keyword evidence="2" id="KW-0732">Signal</keyword>
<protein>
    <submittedName>
        <fullName evidence="4">Extensin-like</fullName>
    </submittedName>
</protein>
<dbReference type="RefSeq" id="XP_026681054.1">
    <property type="nucleotide sequence ID" value="XM_026825253.1"/>
</dbReference>
<sequence length="426" mass="45391">MTDHLICLLTLLSLTESQRIPQSFFPLRQDVPTSNASHLPPSYLPSPPNYDVPRTANQPGSQPVSNAQAYQTALNQYQPIPYTPHEITAFTPVQNLNQIGSVDRIPSYQSNPFGNDRPESAVVPIVNDPTVVQIAQYSNPQVPDIFRNSLIMPVPNVPNQGNYNLITPNGQGPNSQGNFPSGGNPNLTPNGQGNFYSGGNPNQSPLNPSSYSPTQPNNGGPTQGVSFQPFNPYAGLFNETAPQGGSGPSQNGFPQQLPHFSYPNGSLSNANEASGPFANQGQGGVPPFGRGWSQSANGQSYGPNNAPFGVPSVPPLKVPQLPTISYNPPQLPHIPPDVPTPPPHLFVPSTLAPQFPPPPSNSLPLSPPFTADPPGGLVNLASEEIPWDEDLLSNGNIQHRSSEMSQPLKFDVASFLSLILPGKVVK</sequence>
<feature type="compositionally biased region" description="Polar residues" evidence="1">
    <location>
        <begin position="240"/>
        <end position="254"/>
    </location>
</feature>
<reference evidence="4" key="1">
    <citation type="submission" date="2025-08" db="UniProtKB">
        <authorList>
            <consortium name="RefSeq"/>
        </authorList>
    </citation>
    <scope>IDENTIFICATION</scope>
</reference>
<feature type="compositionally biased region" description="Polar residues" evidence="1">
    <location>
        <begin position="162"/>
        <end position="229"/>
    </location>
</feature>